<evidence type="ECO:0000256" key="2">
    <source>
        <dbReference type="ARBA" id="ARBA00023136"/>
    </source>
</evidence>
<keyword evidence="10" id="KW-1185">Reference proteome</keyword>
<keyword evidence="4" id="KW-0798">TonB box</keyword>
<evidence type="ECO:0000256" key="6">
    <source>
        <dbReference type="SAM" id="SignalP"/>
    </source>
</evidence>
<dbReference type="RefSeq" id="WP_157176051.1">
    <property type="nucleotide sequence ID" value="NZ_BMJP01000003.1"/>
</dbReference>
<evidence type="ECO:0000313" key="9">
    <source>
        <dbReference type="EMBL" id="MBB5729788.1"/>
    </source>
</evidence>
<dbReference type="InterPro" id="IPR037066">
    <property type="entry name" value="Plug_dom_sf"/>
</dbReference>
<evidence type="ECO:0000256" key="3">
    <source>
        <dbReference type="ARBA" id="ARBA00023237"/>
    </source>
</evidence>
<dbReference type="InterPro" id="IPR036942">
    <property type="entry name" value="Beta-barrel_TonB_sf"/>
</dbReference>
<dbReference type="Gene3D" id="2.40.170.20">
    <property type="entry name" value="TonB-dependent receptor, beta-barrel domain"/>
    <property type="match status" value="1"/>
</dbReference>
<dbReference type="InterPro" id="IPR000531">
    <property type="entry name" value="Beta-barrel_TonB"/>
</dbReference>
<comment type="caution">
    <text evidence="9">The sequence shown here is derived from an EMBL/GenBank/DDBJ whole genome shotgun (WGS) entry which is preliminary data.</text>
</comment>
<name>A0A7W9BUA6_9SPHN</name>
<dbReference type="PANTHER" id="PTHR40980:SF5">
    <property type="entry name" value="TONB-DEPENDENT RECEPTOR"/>
    <property type="match status" value="1"/>
</dbReference>
<organism evidence="9 10">
    <name type="scientific">Sphingomonas prati</name>
    <dbReference type="NCBI Taxonomy" id="1843237"/>
    <lineage>
        <taxon>Bacteria</taxon>
        <taxon>Pseudomonadati</taxon>
        <taxon>Pseudomonadota</taxon>
        <taxon>Alphaproteobacteria</taxon>
        <taxon>Sphingomonadales</taxon>
        <taxon>Sphingomonadaceae</taxon>
        <taxon>Sphingomonas</taxon>
    </lineage>
</organism>
<evidence type="ECO:0000256" key="4">
    <source>
        <dbReference type="RuleBase" id="RU003357"/>
    </source>
</evidence>
<dbReference type="AlphaFoldDB" id="A0A7W9BUA6"/>
<feature type="domain" description="TonB-dependent receptor-like beta-barrel" evidence="7">
    <location>
        <begin position="396"/>
        <end position="802"/>
    </location>
</feature>
<keyword evidence="2 4" id="KW-0472">Membrane</keyword>
<keyword evidence="9" id="KW-0675">Receptor</keyword>
<feature type="signal peptide" evidence="6">
    <location>
        <begin position="1"/>
        <end position="24"/>
    </location>
</feature>
<keyword evidence="6" id="KW-0732">Signal</keyword>
<dbReference type="GO" id="GO:0009279">
    <property type="term" value="C:cell outer membrane"/>
    <property type="evidence" value="ECO:0007669"/>
    <property type="project" value="UniProtKB-SubCell"/>
</dbReference>
<evidence type="ECO:0000256" key="1">
    <source>
        <dbReference type="ARBA" id="ARBA00004442"/>
    </source>
</evidence>
<feature type="region of interest" description="Disordered" evidence="5">
    <location>
        <begin position="25"/>
        <end position="81"/>
    </location>
</feature>
<keyword evidence="3" id="KW-0998">Cell outer membrane</keyword>
<reference evidence="9 10" key="1">
    <citation type="submission" date="2020-08" db="EMBL/GenBank/DDBJ databases">
        <title>Genomic Encyclopedia of Type Strains, Phase IV (KMG-IV): sequencing the most valuable type-strain genomes for metagenomic binning, comparative biology and taxonomic classification.</title>
        <authorList>
            <person name="Goeker M."/>
        </authorList>
    </citation>
    <scope>NUCLEOTIDE SEQUENCE [LARGE SCALE GENOMIC DNA]</scope>
    <source>
        <strain evidence="9 10">DSM 103336</strain>
    </source>
</reference>
<dbReference type="SUPFAM" id="SSF56935">
    <property type="entry name" value="Porins"/>
    <property type="match status" value="1"/>
</dbReference>
<accession>A0A7W9BUA6</accession>
<dbReference type="InterPro" id="IPR012910">
    <property type="entry name" value="Plug_dom"/>
</dbReference>
<dbReference type="Pfam" id="PF07715">
    <property type="entry name" value="Plug"/>
    <property type="match status" value="1"/>
</dbReference>
<gene>
    <name evidence="9" type="ORF">FHS99_002284</name>
</gene>
<evidence type="ECO:0000259" key="7">
    <source>
        <dbReference type="Pfam" id="PF00593"/>
    </source>
</evidence>
<comment type="subcellular location">
    <subcellularLocation>
        <location evidence="1 4">Cell outer membrane</location>
    </subcellularLocation>
</comment>
<evidence type="ECO:0000259" key="8">
    <source>
        <dbReference type="Pfam" id="PF07715"/>
    </source>
</evidence>
<evidence type="ECO:0000256" key="5">
    <source>
        <dbReference type="SAM" id="MobiDB-lite"/>
    </source>
</evidence>
<dbReference type="EMBL" id="JACIJR010000005">
    <property type="protein sequence ID" value="MBB5729788.1"/>
    <property type="molecule type" value="Genomic_DNA"/>
</dbReference>
<dbReference type="OrthoDB" id="9768470at2"/>
<sequence length="909" mass="98723">MTKPLAYGTLLLLTSTLVTPAALAQTASGGGGTSSTPAMSSAPGTPAATDPQSAAQVEEDVEISTPGGANRPSAGPTQEGDIVVTGRYIPNVVRNTSQVLSVLSQADIARTGEGDIAGALQRVTGLSLVGNGFVYVRGLGDRYSSSLLNGSPLPSPEPLRRVVPLDIFPTSIVASALVQKSYSVNYPGEFGGGVINLTTRAVPEKTTFAFGTSLGVDTETTGRLGYTYYGSDTDFLGYDDGERNVPQAIKDAGRNGTSLGSNEILNLSNARTTLLRRNTDVPANFSADMNFGTAKDIDDGRIGMVVSAGYDNSWRTRNAIQQATDDQQGNVQRDFRTVLTDNRTIVNGLLGFGAELGDHRVRFTNVYIHDTLKQSRLGAGTDVNIAGVPGIPTLIEQNTNFFERQLITTQGVGEFKFGDVGFDVRGSYANTFRKSPYERAFVYQYDNVLAKDYVNNLSGTQSATVAFSDLNEDLWSGAADLSYKITGAVPIRLSAGYAYNDTDRTSSRFTFRYIGPNAAPLNQTVSQLRPDYLLSDAIIQQYGITLQNTSTAQGAAEYEASLRVHAGYAQIEAEASSTLRATAGVRYETALETVNPIGTTSLPTNLDNDYFLPAATITWNFVPDMQLRLHGSKTLARPQFRELAAQIYQDFESDRQFIGNPLLVDSQLYNAEARYEWFFGRDQRFSAAGFYKKIKDPVEAIAAFTSDGRLQTGFSNAPEAQLYGGEVEFQKYIPLDTFGGPFFATRRVVLVANYSYTKSKIKAGDELVPDPIQSSTTPRFQQANLLFRDGASLVGQSDHLVNFQLGLEDTSKLSQVTLLVNYASDRVTARGPVSSGVRLPDLVERPGVKLDLVVRQGFEFYGAQLEFKAEGRNLLRTNYRESQDFGDQRILINQYDLGRIFSLGVGVKL</sequence>
<protein>
    <submittedName>
        <fullName evidence="9">Outer membrane receptor protein involved in Fe transport</fullName>
    </submittedName>
</protein>
<proteinExistence type="inferred from homology"/>
<evidence type="ECO:0000313" key="10">
    <source>
        <dbReference type="Proteomes" id="UP000546701"/>
    </source>
</evidence>
<comment type="similarity">
    <text evidence="4">Belongs to the TonB-dependent receptor family.</text>
</comment>
<feature type="chain" id="PRO_5031570656" evidence="6">
    <location>
        <begin position="25"/>
        <end position="909"/>
    </location>
</feature>
<dbReference type="PANTHER" id="PTHR40980">
    <property type="entry name" value="PLUG DOMAIN-CONTAINING PROTEIN"/>
    <property type="match status" value="1"/>
</dbReference>
<feature type="domain" description="TonB-dependent receptor plug" evidence="8">
    <location>
        <begin position="93"/>
        <end position="194"/>
    </location>
</feature>
<dbReference type="Gene3D" id="2.170.130.10">
    <property type="entry name" value="TonB-dependent receptor, plug domain"/>
    <property type="match status" value="1"/>
</dbReference>
<dbReference type="Proteomes" id="UP000546701">
    <property type="component" value="Unassembled WGS sequence"/>
</dbReference>
<dbReference type="Pfam" id="PF00593">
    <property type="entry name" value="TonB_dep_Rec_b-barrel"/>
    <property type="match status" value="1"/>
</dbReference>
<feature type="compositionally biased region" description="Low complexity" evidence="5">
    <location>
        <begin position="34"/>
        <end position="49"/>
    </location>
</feature>